<keyword evidence="8" id="KW-1185">Reference proteome</keyword>
<dbReference type="Proteomes" id="UP000316726">
    <property type="component" value="Chromosome 6"/>
</dbReference>
<evidence type="ECO:0000256" key="5">
    <source>
        <dbReference type="ARBA" id="ARBA00023136"/>
    </source>
</evidence>
<sequence length="220" mass="24256">MDWRLSTLLVYVSAYMLVAALAVCLATGVYYVAEVIEENTKKTKTVLRYLILSTMGAHVILLVWDRQPLVCVLSGLMAQGAYLQLLTKKFPYISFTSPVALIAVAALVVNQVAWYYHFTDTRETMEYIVCFCLAVVWLVPIILMLSVASQDGVLPGVPGASVSTNPAAQGQEALYGGPKRGFLLQIFYLLQAHTTPYLKMVASALGIKLGKSTSRRDHRM</sequence>
<dbReference type="GO" id="GO:0097020">
    <property type="term" value="F:COPII receptor activity"/>
    <property type="evidence" value="ECO:0007669"/>
    <property type="project" value="InterPro"/>
</dbReference>
<feature type="transmembrane region" description="Helical" evidence="6">
    <location>
        <begin position="45"/>
        <end position="64"/>
    </location>
</feature>
<evidence type="ECO:0000313" key="7">
    <source>
        <dbReference type="EMBL" id="QDZ21925.1"/>
    </source>
</evidence>
<evidence type="ECO:0000256" key="6">
    <source>
        <dbReference type="SAM" id="Phobius"/>
    </source>
</evidence>
<name>A0A5B8MQN2_9CHLO</name>
<dbReference type="OrthoDB" id="28257at2759"/>
<dbReference type="PANTHER" id="PTHR13144">
    <property type="entry name" value="TEX261 PROTEIN"/>
    <property type="match status" value="1"/>
</dbReference>
<keyword evidence="5 6" id="KW-0472">Membrane</keyword>
<dbReference type="InterPro" id="IPR007277">
    <property type="entry name" value="Svp26/Tex261"/>
</dbReference>
<accession>A0A5B8MQN2</accession>
<proteinExistence type="inferred from homology"/>
<dbReference type="GO" id="GO:0006888">
    <property type="term" value="P:endoplasmic reticulum to Golgi vesicle-mediated transport"/>
    <property type="evidence" value="ECO:0007669"/>
    <property type="project" value="InterPro"/>
</dbReference>
<dbReference type="GO" id="GO:0030134">
    <property type="term" value="C:COPII-coated ER to Golgi transport vesicle"/>
    <property type="evidence" value="ECO:0007669"/>
    <property type="project" value="TreeGrafter"/>
</dbReference>
<evidence type="ECO:0000313" key="8">
    <source>
        <dbReference type="Proteomes" id="UP000316726"/>
    </source>
</evidence>
<comment type="subcellular location">
    <subcellularLocation>
        <location evidence="1">Membrane</location>
        <topology evidence="1">Multi-pass membrane protein</topology>
    </subcellularLocation>
</comment>
<evidence type="ECO:0000256" key="2">
    <source>
        <dbReference type="ARBA" id="ARBA00008096"/>
    </source>
</evidence>
<keyword evidence="4 6" id="KW-1133">Transmembrane helix</keyword>
<dbReference type="GO" id="GO:0000139">
    <property type="term" value="C:Golgi membrane"/>
    <property type="evidence" value="ECO:0007669"/>
    <property type="project" value="TreeGrafter"/>
</dbReference>
<dbReference type="Pfam" id="PF04148">
    <property type="entry name" value="Erv26"/>
    <property type="match status" value="1"/>
</dbReference>
<dbReference type="GO" id="GO:0005789">
    <property type="term" value="C:endoplasmic reticulum membrane"/>
    <property type="evidence" value="ECO:0007669"/>
    <property type="project" value="TreeGrafter"/>
</dbReference>
<keyword evidence="3 6" id="KW-0812">Transmembrane</keyword>
<feature type="transmembrane region" description="Helical" evidence="6">
    <location>
        <begin position="128"/>
        <end position="148"/>
    </location>
</feature>
<feature type="transmembrane region" description="Helical" evidence="6">
    <location>
        <begin position="12"/>
        <end position="33"/>
    </location>
</feature>
<dbReference type="EMBL" id="CP031039">
    <property type="protein sequence ID" value="QDZ21925.1"/>
    <property type="molecule type" value="Genomic_DNA"/>
</dbReference>
<organism evidence="7 8">
    <name type="scientific">Chloropicon primus</name>
    <dbReference type="NCBI Taxonomy" id="1764295"/>
    <lineage>
        <taxon>Eukaryota</taxon>
        <taxon>Viridiplantae</taxon>
        <taxon>Chlorophyta</taxon>
        <taxon>Chloropicophyceae</taxon>
        <taxon>Chloropicales</taxon>
        <taxon>Chloropicaceae</taxon>
        <taxon>Chloropicon</taxon>
    </lineage>
</organism>
<feature type="transmembrane region" description="Helical" evidence="6">
    <location>
        <begin position="186"/>
        <end position="210"/>
    </location>
</feature>
<feature type="transmembrane region" description="Helical" evidence="6">
    <location>
        <begin position="92"/>
        <end position="116"/>
    </location>
</feature>
<evidence type="ECO:0000256" key="4">
    <source>
        <dbReference type="ARBA" id="ARBA00022989"/>
    </source>
</evidence>
<dbReference type="AlphaFoldDB" id="A0A5B8MQN2"/>
<evidence type="ECO:0000256" key="3">
    <source>
        <dbReference type="ARBA" id="ARBA00022692"/>
    </source>
</evidence>
<reference evidence="7 8" key="1">
    <citation type="submission" date="2018-07" db="EMBL/GenBank/DDBJ databases">
        <title>The complete nuclear genome of the prasinophyte Chloropicon primus (CCMP1205).</title>
        <authorList>
            <person name="Pombert J.-F."/>
            <person name="Otis C."/>
            <person name="Turmel M."/>
            <person name="Lemieux C."/>
        </authorList>
    </citation>
    <scope>NUCLEOTIDE SEQUENCE [LARGE SCALE GENOMIC DNA]</scope>
    <source>
        <strain evidence="7 8">CCMP1205</strain>
    </source>
</reference>
<evidence type="ECO:0000256" key="1">
    <source>
        <dbReference type="ARBA" id="ARBA00004141"/>
    </source>
</evidence>
<dbReference type="PANTHER" id="PTHR13144:SF0">
    <property type="entry name" value="PROTEIN TEX261"/>
    <property type="match status" value="1"/>
</dbReference>
<gene>
    <name evidence="7" type="ORF">A3770_06p44430</name>
</gene>
<protein>
    <submittedName>
        <fullName evidence="7">Transmembrane adaptor Erv26</fullName>
    </submittedName>
</protein>
<comment type="similarity">
    <text evidence="2">Belongs to the SVP26 family.</text>
</comment>